<dbReference type="OrthoDB" id="9799122at2"/>
<dbReference type="Gene3D" id="3.40.30.10">
    <property type="entry name" value="Glutaredoxin"/>
    <property type="match status" value="1"/>
</dbReference>
<dbReference type="Pfam" id="PF01323">
    <property type="entry name" value="DSBA"/>
    <property type="match status" value="1"/>
</dbReference>
<dbReference type="EMBL" id="FNCV01000003">
    <property type="protein sequence ID" value="SDG91087.1"/>
    <property type="molecule type" value="Genomic_DNA"/>
</dbReference>
<reference evidence="3" key="1">
    <citation type="submission" date="2016-10" db="EMBL/GenBank/DDBJ databases">
        <authorList>
            <person name="Varghese N."/>
            <person name="Submissions S."/>
        </authorList>
    </citation>
    <scope>NUCLEOTIDE SEQUENCE [LARGE SCALE GENOMIC DNA]</scope>
    <source>
        <strain evidence="3">930I</strain>
    </source>
</reference>
<evidence type="ECO:0000313" key="3">
    <source>
        <dbReference type="Proteomes" id="UP000217076"/>
    </source>
</evidence>
<proteinExistence type="predicted"/>
<dbReference type="InterPro" id="IPR001853">
    <property type="entry name" value="DSBA-like_thioredoxin_dom"/>
</dbReference>
<dbReference type="STRING" id="83401.SAMN05421742_103179"/>
<dbReference type="GO" id="GO:0016491">
    <property type="term" value="F:oxidoreductase activity"/>
    <property type="evidence" value="ECO:0007669"/>
    <property type="project" value="InterPro"/>
</dbReference>
<protein>
    <submittedName>
        <fullName evidence="2">Predicted dithiol-disulfide isomerase, DsbA family</fullName>
    </submittedName>
</protein>
<organism evidence="2 3">
    <name type="scientific">Roseospirillum parvum</name>
    <dbReference type="NCBI Taxonomy" id="83401"/>
    <lineage>
        <taxon>Bacteria</taxon>
        <taxon>Pseudomonadati</taxon>
        <taxon>Pseudomonadota</taxon>
        <taxon>Alphaproteobacteria</taxon>
        <taxon>Rhodospirillales</taxon>
        <taxon>Rhodospirillaceae</taxon>
        <taxon>Roseospirillum</taxon>
    </lineage>
</organism>
<keyword evidence="2" id="KW-0413">Isomerase</keyword>
<dbReference type="PANTHER" id="PTHR13887:SF41">
    <property type="entry name" value="THIOREDOXIN SUPERFAMILY PROTEIN"/>
    <property type="match status" value="1"/>
</dbReference>
<dbReference type="GO" id="GO:0016853">
    <property type="term" value="F:isomerase activity"/>
    <property type="evidence" value="ECO:0007669"/>
    <property type="project" value="UniProtKB-KW"/>
</dbReference>
<dbReference type="PANTHER" id="PTHR13887">
    <property type="entry name" value="GLUTATHIONE S-TRANSFERASE KAPPA"/>
    <property type="match status" value="1"/>
</dbReference>
<dbReference type="InterPro" id="IPR036249">
    <property type="entry name" value="Thioredoxin-like_sf"/>
</dbReference>
<name>A0A1G7Y410_9PROT</name>
<feature type="domain" description="DSBA-like thioredoxin" evidence="1">
    <location>
        <begin position="3"/>
        <end position="198"/>
    </location>
</feature>
<dbReference type="SUPFAM" id="SSF52833">
    <property type="entry name" value="Thioredoxin-like"/>
    <property type="match status" value="1"/>
</dbReference>
<dbReference type="Proteomes" id="UP000217076">
    <property type="component" value="Unassembled WGS sequence"/>
</dbReference>
<evidence type="ECO:0000313" key="2">
    <source>
        <dbReference type="EMBL" id="SDG91087.1"/>
    </source>
</evidence>
<dbReference type="AlphaFoldDB" id="A0A1G7Y410"/>
<dbReference type="CDD" id="cd03024">
    <property type="entry name" value="DsbA_FrnE"/>
    <property type="match status" value="1"/>
</dbReference>
<evidence type="ECO:0000259" key="1">
    <source>
        <dbReference type="Pfam" id="PF01323"/>
    </source>
</evidence>
<sequence>MDVDIVFDICCPWCYVGCRRLDQALAHRPGITPRRAWRPFLLNPDMPAEGISRHDYLARKFGNPSRVERMESAVSAAAHGAGLEIDLAAIERTPNTVLAHRLIRLAPEGAPRDSLVGALFTAYFARGVDLGDRQRLLKVAEEVGLDPAPLAQGLDGEAELAQVFSENARAHRLGVNGVPCFVFNQGLAISGAQEPEVLGCLIDTALEAETEATLSLRQT</sequence>
<keyword evidence="3" id="KW-1185">Reference proteome</keyword>
<dbReference type="RefSeq" id="WP_092616962.1">
    <property type="nucleotide sequence ID" value="NZ_FNCV01000003.1"/>
</dbReference>
<gene>
    <name evidence="2" type="ORF">SAMN05421742_103179</name>
</gene>
<accession>A0A1G7Y410</accession>